<sequence length="441" mass="46073">MGNDAKKTIAVLGGGAAGLAAAIAAAEALRAAGVSARVVVYEADERVGRSILATGNGRCNFSNAHVEADVYRNTAFVGDALAELRCQACAADGVCQLADDPVHAFFADLGLLWREESEGRLYPLANKASSVLDVLRAVARERSVIEECACAAVRVDAPSKPGERFHVRFADGRVAHADAVVVAAGGRAARELVPAGTPYSEPRPVLGPLCTDTAVVKQLNNIRVRCAVELWGKSGEAVADAAGFAEHAAGGRSFKAREEGEVLFRDYGVSGIAVFNLSRFAEPGDLLLIDLLPAVPAAECEGFLHTRRKRLGVAGRTVTGDDLLRGMLLPAVAQAVLKEAGLRESAPLTKANVPELARALKAFPLVVRGMGDARQCQVSRGGFAVEAFDACTMEAQGVPGLHVVGEALDVDAPCGGYNLHWAWASGILAGRHAARIAEAGR</sequence>
<evidence type="ECO:0000256" key="2">
    <source>
        <dbReference type="ARBA" id="ARBA00022630"/>
    </source>
</evidence>
<dbReference type="Pfam" id="PF22780">
    <property type="entry name" value="HI0933_like_1st"/>
    <property type="match status" value="1"/>
</dbReference>
<comment type="caution">
    <text evidence="6">The sequence shown here is derived from an EMBL/GenBank/DDBJ whole genome shotgun (WGS) entry which is preliminary data.</text>
</comment>
<evidence type="ECO:0000259" key="4">
    <source>
        <dbReference type="Pfam" id="PF03486"/>
    </source>
</evidence>
<feature type="domain" description="RsdA/BaiN/AoA(So)-like insert" evidence="5">
    <location>
        <begin position="254"/>
        <end position="375"/>
    </location>
</feature>
<keyword evidence="2" id="KW-0285">Flavoprotein</keyword>
<dbReference type="InterPro" id="IPR055178">
    <property type="entry name" value="RsdA/BaiN/AoA(So)-like_dom"/>
</dbReference>
<dbReference type="InterPro" id="IPR023166">
    <property type="entry name" value="BaiN-like_dom_sf"/>
</dbReference>
<dbReference type="PANTHER" id="PTHR42887:SF2">
    <property type="entry name" value="OS12G0638800 PROTEIN"/>
    <property type="match status" value="1"/>
</dbReference>
<proteinExistence type="predicted"/>
<gene>
    <name evidence="6" type="ORF">QNJ86_07780</name>
</gene>
<dbReference type="RefSeq" id="WP_283832039.1">
    <property type="nucleotide sequence ID" value="NZ_JASJEU010000013.1"/>
</dbReference>
<dbReference type="PANTHER" id="PTHR42887">
    <property type="entry name" value="OS12G0638800 PROTEIN"/>
    <property type="match status" value="1"/>
</dbReference>
<keyword evidence="7" id="KW-1185">Reference proteome</keyword>
<accession>A0ABT7DMD9</accession>
<dbReference type="Pfam" id="PF03486">
    <property type="entry name" value="HI0933_like"/>
    <property type="match status" value="1"/>
</dbReference>
<keyword evidence="3" id="KW-0274">FAD</keyword>
<evidence type="ECO:0000256" key="3">
    <source>
        <dbReference type="ARBA" id="ARBA00022827"/>
    </source>
</evidence>
<evidence type="ECO:0000313" key="7">
    <source>
        <dbReference type="Proteomes" id="UP001232750"/>
    </source>
</evidence>
<dbReference type="Gene3D" id="1.10.8.260">
    <property type="entry name" value="HI0933 insert domain-like"/>
    <property type="match status" value="1"/>
</dbReference>
<dbReference type="SUPFAM" id="SSF51905">
    <property type="entry name" value="FAD/NAD(P)-binding domain"/>
    <property type="match status" value="1"/>
</dbReference>
<dbReference type="InterPro" id="IPR057661">
    <property type="entry name" value="RsdA/BaiN/AoA(So)_Rossmann"/>
</dbReference>
<evidence type="ECO:0000313" key="6">
    <source>
        <dbReference type="EMBL" id="MDJ1650698.1"/>
    </source>
</evidence>
<dbReference type="EMBL" id="JASJEU010000013">
    <property type="protein sequence ID" value="MDJ1650698.1"/>
    <property type="molecule type" value="Genomic_DNA"/>
</dbReference>
<dbReference type="InterPro" id="IPR004792">
    <property type="entry name" value="BaiN-like"/>
</dbReference>
<dbReference type="PRINTS" id="PR00368">
    <property type="entry name" value="FADPNR"/>
</dbReference>
<reference evidence="6 7" key="1">
    <citation type="submission" date="2023-05" db="EMBL/GenBank/DDBJ databases">
        <title>Gordonibacter KGMB12511T sp. nov., isolated from faeces of healthy Korean.</title>
        <authorList>
            <person name="Kim H.S."/>
            <person name="Kim J.-S."/>
            <person name="Suh M.K."/>
            <person name="Eom M.K."/>
            <person name="Do H.E."/>
            <person name="Lee J.-S."/>
        </authorList>
    </citation>
    <scope>NUCLEOTIDE SEQUENCE [LARGE SCALE GENOMIC DNA]</scope>
    <source>
        <strain evidence="6 7">KGMB12511</strain>
    </source>
</reference>
<dbReference type="SUPFAM" id="SSF160996">
    <property type="entry name" value="HI0933 insert domain-like"/>
    <property type="match status" value="1"/>
</dbReference>
<evidence type="ECO:0000259" key="5">
    <source>
        <dbReference type="Pfam" id="PF22780"/>
    </source>
</evidence>
<dbReference type="Gene3D" id="3.50.50.60">
    <property type="entry name" value="FAD/NAD(P)-binding domain"/>
    <property type="match status" value="1"/>
</dbReference>
<organism evidence="6 7">
    <name type="scientific">Gordonibacter faecis</name>
    <dbReference type="NCBI Taxonomy" id="3047475"/>
    <lineage>
        <taxon>Bacteria</taxon>
        <taxon>Bacillati</taxon>
        <taxon>Actinomycetota</taxon>
        <taxon>Coriobacteriia</taxon>
        <taxon>Eggerthellales</taxon>
        <taxon>Eggerthellaceae</taxon>
        <taxon>Gordonibacter</taxon>
    </lineage>
</organism>
<feature type="domain" description="RsdA/BaiN/AoA(So)-like Rossmann fold-like" evidence="4">
    <location>
        <begin position="8"/>
        <end position="431"/>
    </location>
</feature>
<protein>
    <submittedName>
        <fullName evidence="6">Aminoacetone oxidase family FAD-binding enzyme</fullName>
    </submittedName>
</protein>
<dbReference type="Gene3D" id="2.40.30.10">
    <property type="entry name" value="Translation factors"/>
    <property type="match status" value="1"/>
</dbReference>
<name>A0ABT7DMD9_9ACTN</name>
<comment type="cofactor">
    <cofactor evidence="1">
        <name>FAD</name>
        <dbReference type="ChEBI" id="CHEBI:57692"/>
    </cofactor>
</comment>
<dbReference type="Proteomes" id="UP001232750">
    <property type="component" value="Unassembled WGS sequence"/>
</dbReference>
<dbReference type="InterPro" id="IPR036188">
    <property type="entry name" value="FAD/NAD-bd_sf"/>
</dbReference>
<dbReference type="NCBIfam" id="TIGR00275">
    <property type="entry name" value="aminoacetone oxidase family FAD-binding enzyme"/>
    <property type="match status" value="1"/>
</dbReference>
<evidence type="ECO:0000256" key="1">
    <source>
        <dbReference type="ARBA" id="ARBA00001974"/>
    </source>
</evidence>